<dbReference type="NCBIfam" id="TIGR00254">
    <property type="entry name" value="GGDEF"/>
    <property type="match status" value="1"/>
</dbReference>
<dbReference type="Proteomes" id="UP001652461">
    <property type="component" value="Unassembled WGS sequence"/>
</dbReference>
<dbReference type="SMART" id="SM00471">
    <property type="entry name" value="HDc"/>
    <property type="match status" value="1"/>
</dbReference>
<dbReference type="InterPro" id="IPR001789">
    <property type="entry name" value="Sig_transdc_resp-reg_receiver"/>
</dbReference>
<dbReference type="SUPFAM" id="SSF109604">
    <property type="entry name" value="HD-domain/PDEase-like"/>
    <property type="match status" value="1"/>
</dbReference>
<dbReference type="Pfam" id="PF00990">
    <property type="entry name" value="GGDEF"/>
    <property type="match status" value="1"/>
</dbReference>
<feature type="domain" description="Response regulatory" evidence="4">
    <location>
        <begin position="234"/>
        <end position="351"/>
    </location>
</feature>
<gene>
    <name evidence="7" type="ORF">OCV63_08540</name>
</gene>
<evidence type="ECO:0000259" key="5">
    <source>
        <dbReference type="PROSITE" id="PS50887"/>
    </source>
</evidence>
<keyword evidence="7" id="KW-0808">Transferase</keyword>
<dbReference type="PANTHER" id="PTHR45228:SF4">
    <property type="entry name" value="LIPOPROTEIN"/>
    <property type="match status" value="1"/>
</dbReference>
<sequence>MCAQNRMTGEQAEKRMELLKEMFARYAEIDGGPYIMEMMKQLNEDTLLDSDDCEKLMGRLTIYNEKLYRDALTGAYNRRFYEDEVRGMKERAGVAVIDLDDFKLYNDTYGHHAGDMVLETVADIIRNFIRKSDMLIRYGGDEFLLILPGIRPDAFSSKLQLIQERIHAASVPGYHHLQISVSIGGVMFDGGDISEALSRADTLMYQAKVQKNMVVTEWDARKADEGVIRDTRQQILIVDDSEMNRAILAEILRKDYRILEAENGEECIRILEQYGTDISLVLLDLVMLKMDGFEVLSVMNRRQWIEDIPVIMISSEDSSQFIQKAYEYGASDYIARPFDARVVYQRVFNTIKLYAKQRRLLNLVTAQVYEKERSNRIMLAILSQIVEFRNGESGLHVIHINVVTELLLEHLMSRSDRYYMSWAEQQLVVTASALHDIGKIGIDEKILNKPGSLTKEEFEIMKTHTLIGASMLERMKVYQDEAMVQIAHDICRWHHERYDGKGYPDGLRGDEIPISAQVVALADVYDALTSERVYKKAYTHEEAIQMILNGECGAFNPVLLQCLEEVQDRIKREIEAGSEEDFMERMESEETELTSTQVRKLTAQIQT</sequence>
<keyword evidence="7" id="KW-0548">Nucleotidyltransferase</keyword>
<dbReference type="SUPFAM" id="SSF52172">
    <property type="entry name" value="CheY-like"/>
    <property type="match status" value="1"/>
</dbReference>
<dbReference type="InterPro" id="IPR029787">
    <property type="entry name" value="Nucleotide_cyclase"/>
</dbReference>
<dbReference type="SMART" id="SM00448">
    <property type="entry name" value="REC"/>
    <property type="match status" value="1"/>
</dbReference>
<dbReference type="EMBL" id="JAOQKC010000009">
    <property type="protein sequence ID" value="MCU6696942.1"/>
    <property type="molecule type" value="Genomic_DNA"/>
</dbReference>
<dbReference type="SUPFAM" id="SSF55073">
    <property type="entry name" value="Nucleotide cyclase"/>
    <property type="match status" value="1"/>
</dbReference>
<dbReference type="InterPro" id="IPR011006">
    <property type="entry name" value="CheY-like_superfamily"/>
</dbReference>
<dbReference type="InterPro" id="IPR000160">
    <property type="entry name" value="GGDEF_dom"/>
</dbReference>
<comment type="caution">
    <text evidence="7">The sequence shown here is derived from an EMBL/GenBank/DDBJ whole genome shotgun (WGS) entry which is preliminary data.</text>
</comment>
<dbReference type="SMART" id="SM00267">
    <property type="entry name" value="GGDEF"/>
    <property type="match status" value="1"/>
</dbReference>
<feature type="domain" description="GGDEF" evidence="5">
    <location>
        <begin position="90"/>
        <end position="220"/>
    </location>
</feature>
<keyword evidence="3" id="KW-0597">Phosphoprotein</keyword>
<dbReference type="CDD" id="cd00077">
    <property type="entry name" value="HDc"/>
    <property type="match status" value="1"/>
</dbReference>
<dbReference type="Pfam" id="PF13487">
    <property type="entry name" value="HD_5"/>
    <property type="match status" value="1"/>
</dbReference>
<dbReference type="PROSITE" id="PS50887">
    <property type="entry name" value="GGDEF"/>
    <property type="match status" value="1"/>
</dbReference>
<evidence type="ECO:0000256" key="1">
    <source>
        <dbReference type="ARBA" id="ARBA00018672"/>
    </source>
</evidence>
<organism evidence="7 8">
    <name type="scientific">Laedolimicola ammoniilytica</name>
    <dbReference type="NCBI Taxonomy" id="2981771"/>
    <lineage>
        <taxon>Bacteria</taxon>
        <taxon>Bacillati</taxon>
        <taxon>Bacillota</taxon>
        <taxon>Clostridia</taxon>
        <taxon>Lachnospirales</taxon>
        <taxon>Lachnospiraceae</taxon>
        <taxon>Laedolimicola</taxon>
    </lineage>
</organism>
<dbReference type="InterPro" id="IPR043128">
    <property type="entry name" value="Rev_trsase/Diguanyl_cyclase"/>
</dbReference>
<protein>
    <recommendedName>
        <fullName evidence="1">Stage 0 sporulation protein A homolog</fullName>
    </recommendedName>
</protein>
<dbReference type="PROSITE" id="PS50110">
    <property type="entry name" value="RESPONSE_REGULATORY"/>
    <property type="match status" value="1"/>
</dbReference>
<dbReference type="InterPro" id="IPR037522">
    <property type="entry name" value="HD_GYP_dom"/>
</dbReference>
<reference evidence="7 8" key="1">
    <citation type="journal article" date="2021" name="ISME Commun">
        <title>Automated analysis of genomic sequences facilitates high-throughput and comprehensive description of bacteria.</title>
        <authorList>
            <person name="Hitch T.C.A."/>
        </authorList>
    </citation>
    <scope>NUCLEOTIDE SEQUENCE [LARGE SCALE GENOMIC DNA]</scope>
    <source>
        <strain evidence="7 8">Sanger_04</strain>
    </source>
</reference>
<dbReference type="PROSITE" id="PS51832">
    <property type="entry name" value="HD_GYP"/>
    <property type="match status" value="1"/>
</dbReference>
<feature type="domain" description="HD-GYP" evidence="6">
    <location>
        <begin position="371"/>
        <end position="579"/>
    </location>
</feature>
<feature type="modified residue" description="4-aspartylphosphate" evidence="3">
    <location>
        <position position="284"/>
    </location>
</feature>
<dbReference type="Pfam" id="PF00072">
    <property type="entry name" value="Response_reg"/>
    <property type="match status" value="1"/>
</dbReference>
<dbReference type="RefSeq" id="WP_262670734.1">
    <property type="nucleotide sequence ID" value="NZ_JAOQKC010000009.1"/>
</dbReference>
<evidence type="ECO:0000256" key="2">
    <source>
        <dbReference type="ARBA" id="ARBA00024867"/>
    </source>
</evidence>
<evidence type="ECO:0000313" key="7">
    <source>
        <dbReference type="EMBL" id="MCU6696942.1"/>
    </source>
</evidence>
<name>A0ABT2RXP7_9FIRM</name>
<evidence type="ECO:0000256" key="3">
    <source>
        <dbReference type="PROSITE-ProRule" id="PRU00169"/>
    </source>
</evidence>
<dbReference type="InterPro" id="IPR003607">
    <property type="entry name" value="HD/PDEase_dom"/>
</dbReference>
<dbReference type="Gene3D" id="1.10.3210.10">
    <property type="entry name" value="Hypothetical protein af1432"/>
    <property type="match status" value="1"/>
</dbReference>
<comment type="function">
    <text evidence="2">May play the central regulatory role in sporulation. It may be an element of the effector pathway responsible for the activation of sporulation genes in response to nutritional stress. Spo0A may act in concert with spo0H (a sigma factor) to control the expression of some genes that are critical to the sporulation process.</text>
</comment>
<dbReference type="GO" id="GO:0052621">
    <property type="term" value="F:diguanylate cyclase activity"/>
    <property type="evidence" value="ECO:0007669"/>
    <property type="project" value="UniProtKB-EC"/>
</dbReference>
<accession>A0ABT2RXP7</accession>
<dbReference type="CDD" id="cd01949">
    <property type="entry name" value="GGDEF"/>
    <property type="match status" value="1"/>
</dbReference>
<dbReference type="Gene3D" id="3.40.50.2300">
    <property type="match status" value="1"/>
</dbReference>
<evidence type="ECO:0000259" key="6">
    <source>
        <dbReference type="PROSITE" id="PS51832"/>
    </source>
</evidence>
<dbReference type="InterPro" id="IPR052020">
    <property type="entry name" value="Cyclic_di-GMP/3'3'-cGAMP_PDE"/>
</dbReference>
<evidence type="ECO:0000259" key="4">
    <source>
        <dbReference type="PROSITE" id="PS50110"/>
    </source>
</evidence>
<dbReference type="PANTHER" id="PTHR45228">
    <property type="entry name" value="CYCLIC DI-GMP PHOSPHODIESTERASE TM_0186-RELATED"/>
    <property type="match status" value="1"/>
</dbReference>
<keyword evidence="8" id="KW-1185">Reference proteome</keyword>
<proteinExistence type="predicted"/>
<evidence type="ECO:0000313" key="8">
    <source>
        <dbReference type="Proteomes" id="UP001652461"/>
    </source>
</evidence>
<dbReference type="Gene3D" id="3.30.70.270">
    <property type="match status" value="1"/>
</dbReference>